<feature type="transmembrane region" description="Helical" evidence="1">
    <location>
        <begin position="87"/>
        <end position="105"/>
    </location>
</feature>
<feature type="transmembrane region" description="Helical" evidence="1">
    <location>
        <begin position="111"/>
        <end position="129"/>
    </location>
</feature>
<proteinExistence type="predicted"/>
<evidence type="ECO:0000313" key="2">
    <source>
        <dbReference type="EMBL" id="DBA52220.1"/>
    </source>
</evidence>
<reference evidence="2" key="2">
    <citation type="submission" date="2024-03" db="EMBL/GenBank/DDBJ databases">
        <authorList>
            <person name="Ni Y."/>
            <person name="Xu T."/>
            <person name="Yan S."/>
            <person name="Chen L."/>
            <person name="Wang Y."/>
        </authorList>
    </citation>
    <scope>NUCLEOTIDE SEQUENCE</scope>
    <source>
        <strain evidence="2">NYM1</strain>
    </source>
</reference>
<keyword evidence="1" id="KW-0472">Membrane</keyword>
<sequence>MNLLLILSVVVSIGGITPAFAQNIIVNSTEPCFLNYTAGIDMWRNCGADEDWVAMAILPFEWVTGGFFSLILASIIILGVYLKYHKVIYAFGVGVVFLPISFQFFPDSFMTFAVIAAFLGLTAAVLYMIRDQIRG</sequence>
<keyword evidence="1" id="KW-1133">Transmembrane helix</keyword>
<feature type="transmembrane region" description="Helical" evidence="1">
    <location>
        <begin position="62"/>
        <end position="82"/>
    </location>
</feature>
<keyword evidence="1" id="KW-0812">Transmembrane</keyword>
<accession>A0AAT9J7K9</accession>
<protein>
    <submittedName>
        <fullName evidence="2">ORF13</fullName>
    </submittedName>
</protein>
<dbReference type="EMBL" id="BK067792">
    <property type="protein sequence ID" value="DBA52220.1"/>
    <property type="molecule type" value="Genomic_DNA"/>
</dbReference>
<reference evidence="2" key="1">
    <citation type="journal article" date="2024" name="Environ. Microbiol. Rep.">
        <title>Hiding in plain sight: The discovery of complete genomes of 11 hypothetical spindle-shaped viruses that putatively infect mesophilic ammonia-oxidizing archaea.</title>
        <authorList>
            <person name="Ni Y."/>
            <person name="Xu T."/>
            <person name="Yan S."/>
            <person name="Chen L."/>
            <person name="Wang Y."/>
        </authorList>
    </citation>
    <scope>NUCLEOTIDE SEQUENCE</scope>
    <source>
        <strain evidence="2">NYM1</strain>
    </source>
</reference>
<evidence type="ECO:0000256" key="1">
    <source>
        <dbReference type="SAM" id="Phobius"/>
    </source>
</evidence>
<organism evidence="2">
    <name type="scientific">Nitrosopumilaceae spindle-shaped virus</name>
    <dbReference type="NCBI Taxonomy" id="3065433"/>
    <lineage>
        <taxon>Viruses</taxon>
    </lineage>
</organism>
<name>A0AAT9J7K9_9VIRU</name>